<comment type="caution">
    <text evidence="2">The sequence shown here is derived from an EMBL/GenBank/DDBJ whole genome shotgun (WGS) entry which is preliminary data.</text>
</comment>
<reference evidence="3" key="1">
    <citation type="journal article" date="2019" name="Int. J. Syst. Evol. Microbiol.">
        <title>The Global Catalogue of Microorganisms (GCM) 10K type strain sequencing project: providing services to taxonomists for standard genome sequencing and annotation.</title>
        <authorList>
            <consortium name="The Broad Institute Genomics Platform"/>
            <consortium name="The Broad Institute Genome Sequencing Center for Infectious Disease"/>
            <person name="Wu L."/>
            <person name="Ma J."/>
        </authorList>
    </citation>
    <scope>NUCLEOTIDE SEQUENCE [LARGE SCALE GENOMIC DNA]</scope>
    <source>
        <strain evidence="3">NBRC 3267</strain>
    </source>
</reference>
<feature type="transmembrane region" description="Helical" evidence="1">
    <location>
        <begin position="98"/>
        <end position="120"/>
    </location>
</feature>
<dbReference type="GeneID" id="89651538"/>
<dbReference type="Proteomes" id="UP001156614">
    <property type="component" value="Unassembled WGS sequence"/>
</dbReference>
<gene>
    <name evidence="2" type="ORF">GCM10007867_05750</name>
</gene>
<feature type="transmembrane region" description="Helical" evidence="1">
    <location>
        <begin position="160"/>
        <end position="186"/>
    </location>
</feature>
<evidence type="ECO:0000313" key="3">
    <source>
        <dbReference type="Proteomes" id="UP001156614"/>
    </source>
</evidence>
<sequence length="187" mass="20852">MKDTLALNIITVLQKVLMVETASPSPDTSQIVAQGHPTDNELLAFYRSEIRFETEVVNGRLQALLGSQAFLVIAYATAMTGSTKRWGDSMVLLLPPLFSLLGFVLAAMALPGIRAAYAAIGKWEGKQRMLHQRSPALTDFTLAPNEDETRDMMRRAQRGALFAHQAPFIFIIAWTIFGFIPFYLYLK</sequence>
<keyword evidence="3" id="KW-1185">Reference proteome</keyword>
<evidence type="ECO:0000256" key="1">
    <source>
        <dbReference type="SAM" id="Phobius"/>
    </source>
</evidence>
<keyword evidence="1" id="KW-0812">Transmembrane</keyword>
<keyword evidence="1" id="KW-0472">Membrane</keyword>
<dbReference type="EMBL" id="BSNU01000001">
    <property type="protein sequence ID" value="GLQ61730.1"/>
    <property type="molecule type" value="Genomic_DNA"/>
</dbReference>
<feature type="transmembrane region" description="Helical" evidence="1">
    <location>
        <begin position="61"/>
        <end position="78"/>
    </location>
</feature>
<dbReference type="AlphaFoldDB" id="A0AAV5NCB9"/>
<dbReference type="RefSeq" id="WP_099212999.1">
    <property type="nucleotide sequence ID" value="NZ_BEWM01000004.1"/>
</dbReference>
<evidence type="ECO:0000313" key="2">
    <source>
        <dbReference type="EMBL" id="GLQ61730.1"/>
    </source>
</evidence>
<proteinExistence type="predicted"/>
<protein>
    <recommendedName>
        <fullName evidence="4">DUF2868 domain-containing protein</fullName>
    </recommendedName>
</protein>
<name>A0AAV5NCB9_9PROT</name>
<evidence type="ECO:0008006" key="4">
    <source>
        <dbReference type="Google" id="ProtNLM"/>
    </source>
</evidence>
<organism evidence="2 3">
    <name type="scientific">Gluconobacter cerinus</name>
    <dbReference type="NCBI Taxonomy" id="38307"/>
    <lineage>
        <taxon>Bacteria</taxon>
        <taxon>Pseudomonadati</taxon>
        <taxon>Pseudomonadota</taxon>
        <taxon>Alphaproteobacteria</taxon>
        <taxon>Acetobacterales</taxon>
        <taxon>Acetobacteraceae</taxon>
        <taxon>Gluconobacter</taxon>
    </lineage>
</organism>
<keyword evidence="1" id="KW-1133">Transmembrane helix</keyword>
<accession>A0AAV5NCB9</accession>